<dbReference type="InterPro" id="IPR001584">
    <property type="entry name" value="Integrase_cat-core"/>
</dbReference>
<dbReference type="Proteomes" id="UP000663836">
    <property type="component" value="Unassembled WGS sequence"/>
</dbReference>
<comment type="caution">
    <text evidence="2">The sequence shown here is derived from an EMBL/GenBank/DDBJ whole genome shotgun (WGS) entry which is preliminary data.</text>
</comment>
<feature type="non-terminal residue" evidence="2">
    <location>
        <position position="91"/>
    </location>
</feature>
<evidence type="ECO:0000313" key="3">
    <source>
        <dbReference type="Proteomes" id="UP000663836"/>
    </source>
</evidence>
<dbReference type="SUPFAM" id="SSF53098">
    <property type="entry name" value="Ribonuclease H-like"/>
    <property type="match status" value="1"/>
</dbReference>
<dbReference type="InterPro" id="IPR012337">
    <property type="entry name" value="RNaseH-like_sf"/>
</dbReference>
<name>A0A820L3P0_9BILA</name>
<reference evidence="2" key="1">
    <citation type="submission" date="2021-02" db="EMBL/GenBank/DDBJ databases">
        <authorList>
            <person name="Nowell W R."/>
        </authorList>
    </citation>
    <scope>NUCLEOTIDE SEQUENCE</scope>
</reference>
<proteinExistence type="predicted"/>
<feature type="domain" description="Integrase catalytic" evidence="1">
    <location>
        <begin position="1"/>
        <end position="91"/>
    </location>
</feature>
<sequence>MDWWGPTITSPDGNRYVLVITDRLSDYVFAKVSPTNAAQDTAHILMEEIILVHGPTDVLLTDQGTHFNNELMNAISNLVGCKHVFSTRYHS</sequence>
<organism evidence="2 3">
    <name type="scientific">Rotaria sordida</name>
    <dbReference type="NCBI Taxonomy" id="392033"/>
    <lineage>
        <taxon>Eukaryota</taxon>
        <taxon>Metazoa</taxon>
        <taxon>Spiralia</taxon>
        <taxon>Gnathifera</taxon>
        <taxon>Rotifera</taxon>
        <taxon>Eurotatoria</taxon>
        <taxon>Bdelloidea</taxon>
        <taxon>Philodinida</taxon>
        <taxon>Philodinidae</taxon>
        <taxon>Rotaria</taxon>
    </lineage>
</organism>
<accession>A0A820L3P0</accession>
<dbReference type="PROSITE" id="PS50994">
    <property type="entry name" value="INTEGRASE"/>
    <property type="match status" value="1"/>
</dbReference>
<dbReference type="AlphaFoldDB" id="A0A820L3P0"/>
<dbReference type="GO" id="GO:0015074">
    <property type="term" value="P:DNA integration"/>
    <property type="evidence" value="ECO:0007669"/>
    <property type="project" value="InterPro"/>
</dbReference>
<dbReference type="PANTHER" id="PTHR37984:SF5">
    <property type="entry name" value="PROTEIN NYNRIN-LIKE"/>
    <property type="match status" value="1"/>
</dbReference>
<dbReference type="EMBL" id="CAJOBD010050928">
    <property type="protein sequence ID" value="CAF4351300.1"/>
    <property type="molecule type" value="Genomic_DNA"/>
</dbReference>
<protein>
    <recommendedName>
        <fullName evidence="1">Integrase catalytic domain-containing protein</fullName>
    </recommendedName>
</protein>
<gene>
    <name evidence="2" type="ORF">JBS370_LOCUS41935</name>
</gene>
<dbReference type="Pfam" id="PF00665">
    <property type="entry name" value="rve"/>
    <property type="match status" value="1"/>
</dbReference>
<dbReference type="PANTHER" id="PTHR37984">
    <property type="entry name" value="PROTEIN CBG26694"/>
    <property type="match status" value="1"/>
</dbReference>
<dbReference type="GO" id="GO:0003676">
    <property type="term" value="F:nucleic acid binding"/>
    <property type="evidence" value="ECO:0007669"/>
    <property type="project" value="InterPro"/>
</dbReference>
<evidence type="ECO:0000313" key="2">
    <source>
        <dbReference type="EMBL" id="CAF4351300.1"/>
    </source>
</evidence>
<dbReference type="InterPro" id="IPR050951">
    <property type="entry name" value="Retrovirus_Pol_polyprotein"/>
</dbReference>
<evidence type="ECO:0000259" key="1">
    <source>
        <dbReference type="PROSITE" id="PS50994"/>
    </source>
</evidence>
<dbReference type="InterPro" id="IPR036397">
    <property type="entry name" value="RNaseH_sf"/>
</dbReference>
<dbReference type="Gene3D" id="3.30.420.10">
    <property type="entry name" value="Ribonuclease H-like superfamily/Ribonuclease H"/>
    <property type="match status" value="1"/>
</dbReference>